<organism evidence="8 9">
    <name type="scientific">Aliicoccus persicus</name>
    <dbReference type="NCBI Taxonomy" id="930138"/>
    <lineage>
        <taxon>Bacteria</taxon>
        <taxon>Bacillati</taxon>
        <taxon>Bacillota</taxon>
        <taxon>Bacilli</taxon>
        <taxon>Bacillales</taxon>
        <taxon>Staphylococcaceae</taxon>
        <taxon>Aliicoccus</taxon>
    </lineage>
</organism>
<dbReference type="GO" id="GO:0032153">
    <property type="term" value="C:cell division site"/>
    <property type="evidence" value="ECO:0007669"/>
    <property type="project" value="UniProtKB-UniRule"/>
</dbReference>
<feature type="compositionally biased region" description="Basic and acidic residues" evidence="6">
    <location>
        <begin position="413"/>
        <end position="438"/>
    </location>
</feature>
<proteinExistence type="inferred from homology"/>
<evidence type="ECO:0000256" key="2">
    <source>
        <dbReference type="ARBA" id="ARBA00022618"/>
    </source>
</evidence>
<dbReference type="Gene3D" id="3.30.1490.110">
    <property type="match status" value="1"/>
</dbReference>
<dbReference type="Gene3D" id="3.30.420.40">
    <property type="match status" value="2"/>
</dbReference>
<reference evidence="8" key="2">
    <citation type="submission" date="2021-09" db="EMBL/GenBank/DDBJ databases">
        <authorList>
            <person name="Gilroy R."/>
        </authorList>
    </citation>
    <scope>NUCLEOTIDE SEQUENCE</scope>
    <source>
        <strain evidence="8">6019</strain>
    </source>
</reference>
<dbReference type="PANTHER" id="PTHR32432:SF4">
    <property type="entry name" value="CELL DIVISION PROTEIN FTSA"/>
    <property type="match status" value="1"/>
</dbReference>
<feature type="compositionally biased region" description="Acidic residues" evidence="6">
    <location>
        <begin position="463"/>
        <end position="491"/>
    </location>
</feature>
<dbReference type="PANTHER" id="PTHR32432">
    <property type="entry name" value="CELL DIVISION PROTEIN FTSA-RELATED"/>
    <property type="match status" value="1"/>
</dbReference>
<evidence type="ECO:0000256" key="4">
    <source>
        <dbReference type="ARBA" id="ARBA00023306"/>
    </source>
</evidence>
<evidence type="ECO:0000313" key="8">
    <source>
        <dbReference type="EMBL" id="HJE19154.1"/>
    </source>
</evidence>
<dbReference type="InterPro" id="IPR043129">
    <property type="entry name" value="ATPase_NBD"/>
</dbReference>
<comment type="caution">
    <text evidence="8">The sequence shown here is derived from an EMBL/GenBank/DDBJ whole genome shotgun (WGS) entry which is preliminary data.</text>
</comment>
<comment type="subcellular location">
    <subcellularLocation>
        <location evidence="5">Cell membrane</location>
        <topology evidence="5">Peripheral membrane protein</topology>
        <orientation evidence="5">Cytoplasmic side</orientation>
    </subcellularLocation>
    <text evidence="5">Localizes to the Z ring in an FtsZ-dependent manner. Targeted to the membrane through a conserved C-terminal amphipathic helix.</text>
</comment>
<reference evidence="8" key="1">
    <citation type="journal article" date="2021" name="PeerJ">
        <title>Extensive microbial diversity within the chicken gut microbiome revealed by metagenomics and culture.</title>
        <authorList>
            <person name="Gilroy R."/>
            <person name="Ravi A."/>
            <person name="Getino M."/>
            <person name="Pursley I."/>
            <person name="Horton D.L."/>
            <person name="Alikhan N.F."/>
            <person name="Baker D."/>
            <person name="Gharbi K."/>
            <person name="Hall N."/>
            <person name="Watson M."/>
            <person name="Adriaenssens E.M."/>
            <person name="Foster-Nyarko E."/>
            <person name="Jarju S."/>
            <person name="Secka A."/>
            <person name="Antonio M."/>
            <person name="Oren A."/>
            <person name="Chaudhuri R.R."/>
            <person name="La Ragione R."/>
            <person name="Hildebrand F."/>
            <person name="Pallen M.J."/>
        </authorList>
    </citation>
    <scope>NUCLEOTIDE SEQUENCE</scope>
    <source>
        <strain evidence="8">6019</strain>
    </source>
</reference>
<feature type="compositionally biased region" description="Basic and acidic residues" evidence="6">
    <location>
        <begin position="450"/>
        <end position="462"/>
    </location>
</feature>
<comment type="function">
    <text evidence="5">Cell division protein that is involved in the assembly of the Z ring. May serve as a membrane anchor for the Z ring.</text>
</comment>
<dbReference type="InterPro" id="IPR020823">
    <property type="entry name" value="Cell_div_FtsA"/>
</dbReference>
<sequence length="524" mass="59097">MDKHYYVALDIGSSSVKAVVGEKFHEGVNIIGTGQTYTDGVIKGNISNFEAVRSAITDTVKKAKISSDVDLDEVFLKIPTTDSLLVFEENQLNFNGEPTEINGTHIEDLLENIREKINDPDHEVVNVFPIYFKVDNLHEVVDPKEMIATESLSIHAGAVLKNRSQLINIVKCVEDAGLEVLELFSDATNFEHILSESEIELGSVIIDVGHEITQYAYYERGSLRALGAVPYGGMAITSDLSEAFNTNYEQAERLKHQYGHAFYDHANDEDIIKIPQRDNSEDLEVTAKDLADIIELRLEETLTEVFKALEANKINRVSGGFVLTGGTVNLSGVKELVQDLVAEKVRIHIPNQMGARKPEFSSVISTISSAILFDELLDYVTIDNHEGIEETQEEQTHEEGNFFSNIFKMRREENDSRLGKKEPKKVESAPPSERKESSEPVDETPSFIQPEKDVVTEDKEPLQESEPETFEQEDYGYDGDEREADDDDESQVETPHEPEEQHSVEEQKETKGEYFKKLFRNLFE</sequence>
<dbReference type="AlphaFoldDB" id="A0A921B529"/>
<keyword evidence="1 5" id="KW-1003">Cell membrane</keyword>
<evidence type="ECO:0000259" key="7">
    <source>
        <dbReference type="SMART" id="SM00842"/>
    </source>
</evidence>
<evidence type="ECO:0000313" key="9">
    <source>
        <dbReference type="Proteomes" id="UP000763505"/>
    </source>
</evidence>
<protein>
    <recommendedName>
        <fullName evidence="5">Cell division protein FtsA</fullName>
    </recommendedName>
</protein>
<feature type="domain" description="SHS2" evidence="7">
    <location>
        <begin position="6"/>
        <end position="188"/>
    </location>
</feature>
<dbReference type="Proteomes" id="UP000763505">
    <property type="component" value="Unassembled WGS sequence"/>
</dbReference>
<keyword evidence="3 5" id="KW-0472">Membrane</keyword>
<dbReference type="InterPro" id="IPR003494">
    <property type="entry name" value="SHS2_FtsA"/>
</dbReference>
<evidence type="ECO:0000256" key="1">
    <source>
        <dbReference type="ARBA" id="ARBA00022475"/>
    </source>
</evidence>
<evidence type="ECO:0000256" key="6">
    <source>
        <dbReference type="SAM" id="MobiDB-lite"/>
    </source>
</evidence>
<keyword evidence="2 5" id="KW-0132">Cell division</keyword>
<comment type="subunit">
    <text evidence="5">Self-interacts. Interacts with FtsZ.</text>
</comment>
<gene>
    <name evidence="5 8" type="primary">ftsA</name>
    <name evidence="8" type="ORF">K8V35_02210</name>
</gene>
<dbReference type="SUPFAM" id="SSF53067">
    <property type="entry name" value="Actin-like ATPase domain"/>
    <property type="match status" value="2"/>
</dbReference>
<dbReference type="HAMAP" id="MF_02033">
    <property type="entry name" value="FtsA"/>
    <property type="match status" value="1"/>
</dbReference>
<evidence type="ECO:0000256" key="3">
    <source>
        <dbReference type="ARBA" id="ARBA00023136"/>
    </source>
</evidence>
<feature type="region of interest" description="Disordered" evidence="6">
    <location>
        <begin position="413"/>
        <end position="513"/>
    </location>
</feature>
<keyword evidence="4 5" id="KW-0131">Cell cycle</keyword>
<dbReference type="Pfam" id="PF14450">
    <property type="entry name" value="FtsA"/>
    <property type="match status" value="1"/>
</dbReference>
<feature type="compositionally biased region" description="Basic and acidic residues" evidence="6">
    <location>
        <begin position="494"/>
        <end position="513"/>
    </location>
</feature>
<dbReference type="EMBL" id="DYYI01000020">
    <property type="protein sequence ID" value="HJE19154.1"/>
    <property type="molecule type" value="Genomic_DNA"/>
</dbReference>
<dbReference type="SMART" id="SM00842">
    <property type="entry name" value="FtsA"/>
    <property type="match status" value="1"/>
</dbReference>
<evidence type="ECO:0000256" key="5">
    <source>
        <dbReference type="HAMAP-Rule" id="MF_02033"/>
    </source>
</evidence>
<comment type="similarity">
    <text evidence="5">Belongs to the FtsA/MreB family.</text>
</comment>
<dbReference type="Pfam" id="PF02491">
    <property type="entry name" value="SHS2_FTSA"/>
    <property type="match status" value="1"/>
</dbReference>
<dbReference type="CDD" id="cd24048">
    <property type="entry name" value="ASKHA_NBD_FtsA"/>
    <property type="match status" value="1"/>
</dbReference>
<dbReference type="GO" id="GO:0009898">
    <property type="term" value="C:cytoplasmic side of plasma membrane"/>
    <property type="evidence" value="ECO:0007669"/>
    <property type="project" value="UniProtKB-UniRule"/>
</dbReference>
<dbReference type="InterPro" id="IPR050696">
    <property type="entry name" value="FtsA/MreB"/>
</dbReference>
<dbReference type="GO" id="GO:0043093">
    <property type="term" value="P:FtsZ-dependent cytokinesis"/>
    <property type="evidence" value="ECO:0007669"/>
    <property type="project" value="UniProtKB-UniRule"/>
</dbReference>
<name>A0A921B529_9STAP</name>
<accession>A0A921B529</accession>
<dbReference type="NCBIfam" id="TIGR01174">
    <property type="entry name" value="ftsA"/>
    <property type="match status" value="1"/>
</dbReference>